<keyword evidence="10 16" id="KW-0133">Cell shape</keyword>
<keyword evidence="8 16" id="KW-0274">FAD</keyword>
<dbReference type="InterPro" id="IPR006094">
    <property type="entry name" value="Oxid_FAD_bind_N"/>
</dbReference>
<gene>
    <name evidence="16" type="primary">murB</name>
    <name evidence="18" type="ORF">BXT86_04730</name>
</gene>
<comment type="cofactor">
    <cofactor evidence="1 16">
        <name>FAD</name>
        <dbReference type="ChEBI" id="CHEBI:57692"/>
    </cofactor>
</comment>
<dbReference type="InterPro" id="IPR036635">
    <property type="entry name" value="MurB_C_sf"/>
</dbReference>
<evidence type="ECO:0000256" key="5">
    <source>
        <dbReference type="ARBA" id="ARBA00022490"/>
    </source>
</evidence>
<keyword evidence="11 16" id="KW-0573">Peptidoglycan synthesis</keyword>
<dbReference type="GO" id="GO:0009252">
    <property type="term" value="P:peptidoglycan biosynthetic process"/>
    <property type="evidence" value="ECO:0007669"/>
    <property type="project" value="UniProtKB-UniRule"/>
</dbReference>
<name>A0A1V4QEL3_UNCW3</name>
<reference evidence="19" key="1">
    <citation type="submission" date="2017-01" db="EMBL/GenBank/DDBJ databases">
        <title>Novel pathways for hydrocarbon cycling and metabolic interdependencies in hydrothermal sediment communities.</title>
        <authorList>
            <person name="Dombrowski N."/>
            <person name="Seitz K."/>
            <person name="Teske A."/>
            <person name="Baker B."/>
        </authorList>
    </citation>
    <scope>NUCLEOTIDE SEQUENCE [LARGE SCALE GENOMIC DNA]</scope>
</reference>
<dbReference type="Proteomes" id="UP000191663">
    <property type="component" value="Unassembled WGS sequence"/>
</dbReference>
<dbReference type="PROSITE" id="PS51387">
    <property type="entry name" value="FAD_PCMH"/>
    <property type="match status" value="1"/>
</dbReference>
<evidence type="ECO:0000256" key="8">
    <source>
        <dbReference type="ARBA" id="ARBA00022827"/>
    </source>
</evidence>
<comment type="subcellular location">
    <subcellularLocation>
        <location evidence="3 16">Cytoplasm</location>
    </subcellularLocation>
</comment>
<dbReference type="GO" id="GO:0051301">
    <property type="term" value="P:cell division"/>
    <property type="evidence" value="ECO:0007669"/>
    <property type="project" value="UniProtKB-KW"/>
</dbReference>
<dbReference type="GO" id="GO:0071555">
    <property type="term" value="P:cell wall organization"/>
    <property type="evidence" value="ECO:0007669"/>
    <property type="project" value="UniProtKB-KW"/>
</dbReference>
<sequence>MKNIFRSIKGIRVLKKTPLSRYTSFHIGGYADYLITVHSKRALRNVFEKIKKYKIRYFILGAGTNLLVADSGFRGVVIKLGGAFKQLKQKNNQFICGAGLLLDKLLEKTADRGYQGAEFLAGIPGTVGGAVKGNAGAFGKSISQIVESITIFDGKNFKELKKESIKFGYRFSSVKNGVFIIQVKVKLRKSNRRSVTKKMAYYKNYRKQRQPDEWSAGSFFKNPPEVPAGKLIEQCGLKGLRIGDAEVSNKHANFIINRGQATAEQVIALAQKIKRVVKNKKGVTLREEVRLLK</sequence>
<keyword evidence="9 16" id="KW-0521">NADP</keyword>
<comment type="function">
    <text evidence="2 16">Cell wall formation.</text>
</comment>
<dbReference type="EMBL" id="MUKB01000079">
    <property type="protein sequence ID" value="OPX17774.1"/>
    <property type="molecule type" value="Genomic_DNA"/>
</dbReference>
<dbReference type="InterPro" id="IPR003170">
    <property type="entry name" value="MurB"/>
</dbReference>
<accession>A0A1V4QEL3</accession>
<feature type="domain" description="FAD-binding PCMH-type" evidence="17">
    <location>
        <begin position="27"/>
        <end position="190"/>
    </location>
</feature>
<keyword evidence="7 16" id="KW-0285">Flavoprotein</keyword>
<dbReference type="Gene3D" id="3.30.465.10">
    <property type="match status" value="1"/>
</dbReference>
<dbReference type="GO" id="GO:0071949">
    <property type="term" value="F:FAD binding"/>
    <property type="evidence" value="ECO:0007669"/>
    <property type="project" value="InterPro"/>
</dbReference>
<comment type="caution">
    <text evidence="18">The sequence shown here is derived from an EMBL/GenBank/DDBJ whole genome shotgun (WGS) entry which is preliminary data.</text>
</comment>
<evidence type="ECO:0000256" key="3">
    <source>
        <dbReference type="ARBA" id="ARBA00004496"/>
    </source>
</evidence>
<dbReference type="InterPro" id="IPR016169">
    <property type="entry name" value="FAD-bd_PCMH_sub2"/>
</dbReference>
<dbReference type="Gene3D" id="3.90.78.10">
    <property type="entry name" value="UDP-N-acetylenolpyruvoylglucosamine reductase, C-terminal domain"/>
    <property type="match status" value="1"/>
</dbReference>
<dbReference type="HAMAP" id="MF_00037">
    <property type="entry name" value="MurB"/>
    <property type="match status" value="1"/>
</dbReference>
<feature type="active site" description="Proton donor" evidence="16">
    <location>
        <position position="218"/>
    </location>
</feature>
<evidence type="ECO:0000256" key="2">
    <source>
        <dbReference type="ARBA" id="ARBA00003921"/>
    </source>
</evidence>
<proteinExistence type="inferred from homology"/>
<dbReference type="SUPFAM" id="SSF56194">
    <property type="entry name" value="Uridine diphospho-N-Acetylenolpyruvylglucosamine reductase, MurB, C-terminal domain"/>
    <property type="match status" value="1"/>
</dbReference>
<dbReference type="Pfam" id="PF01565">
    <property type="entry name" value="FAD_binding_4"/>
    <property type="match status" value="1"/>
</dbReference>
<keyword evidence="12 16" id="KW-0560">Oxidoreductase</keyword>
<evidence type="ECO:0000256" key="15">
    <source>
        <dbReference type="ARBA" id="ARBA00048914"/>
    </source>
</evidence>
<dbReference type="Pfam" id="PF02873">
    <property type="entry name" value="MurB_C"/>
    <property type="match status" value="1"/>
</dbReference>
<protein>
    <recommendedName>
        <fullName evidence="16">UDP-N-acetylenolpyruvoylglucosamine reductase</fullName>
        <ecNumber evidence="16">1.3.1.98</ecNumber>
    </recommendedName>
    <alternativeName>
        <fullName evidence="16">UDP-N-acetylmuramate dehydrogenase</fullName>
    </alternativeName>
</protein>
<feature type="active site" evidence="16">
    <location>
        <position position="288"/>
    </location>
</feature>
<dbReference type="EC" id="1.3.1.98" evidence="16"/>
<evidence type="ECO:0000256" key="11">
    <source>
        <dbReference type="ARBA" id="ARBA00022984"/>
    </source>
</evidence>
<evidence type="ECO:0000256" key="1">
    <source>
        <dbReference type="ARBA" id="ARBA00001974"/>
    </source>
</evidence>
<feature type="active site" evidence="16">
    <location>
        <position position="170"/>
    </location>
</feature>
<evidence type="ECO:0000259" key="17">
    <source>
        <dbReference type="PROSITE" id="PS51387"/>
    </source>
</evidence>
<dbReference type="PANTHER" id="PTHR21071:SF4">
    <property type="entry name" value="UDP-N-ACETYLENOLPYRUVOYLGLUCOSAMINE REDUCTASE"/>
    <property type="match status" value="1"/>
</dbReference>
<dbReference type="InterPro" id="IPR036318">
    <property type="entry name" value="FAD-bd_PCMH-like_sf"/>
</dbReference>
<evidence type="ECO:0000256" key="6">
    <source>
        <dbReference type="ARBA" id="ARBA00022618"/>
    </source>
</evidence>
<dbReference type="GO" id="GO:0008762">
    <property type="term" value="F:UDP-N-acetylmuramate dehydrogenase activity"/>
    <property type="evidence" value="ECO:0007669"/>
    <property type="project" value="UniProtKB-UniRule"/>
</dbReference>
<evidence type="ECO:0000256" key="16">
    <source>
        <dbReference type="HAMAP-Rule" id="MF_00037"/>
    </source>
</evidence>
<evidence type="ECO:0000313" key="19">
    <source>
        <dbReference type="Proteomes" id="UP000191663"/>
    </source>
</evidence>
<evidence type="ECO:0000256" key="14">
    <source>
        <dbReference type="ARBA" id="ARBA00023316"/>
    </source>
</evidence>
<evidence type="ECO:0000256" key="10">
    <source>
        <dbReference type="ARBA" id="ARBA00022960"/>
    </source>
</evidence>
<dbReference type="UniPathway" id="UPA00219"/>
<evidence type="ECO:0000256" key="12">
    <source>
        <dbReference type="ARBA" id="ARBA00023002"/>
    </source>
</evidence>
<evidence type="ECO:0000256" key="9">
    <source>
        <dbReference type="ARBA" id="ARBA00022857"/>
    </source>
</evidence>
<dbReference type="InterPro" id="IPR016166">
    <property type="entry name" value="FAD-bd_PCMH"/>
</dbReference>
<evidence type="ECO:0000256" key="4">
    <source>
        <dbReference type="ARBA" id="ARBA00004752"/>
    </source>
</evidence>
<dbReference type="PANTHER" id="PTHR21071">
    <property type="entry name" value="UDP-N-ACETYLENOLPYRUVOYLGLUCOSAMINE REDUCTASE"/>
    <property type="match status" value="1"/>
</dbReference>
<dbReference type="GO" id="GO:0005829">
    <property type="term" value="C:cytosol"/>
    <property type="evidence" value="ECO:0007669"/>
    <property type="project" value="TreeGrafter"/>
</dbReference>
<comment type="similarity">
    <text evidence="16">Belongs to the MurB family.</text>
</comment>
<dbReference type="AlphaFoldDB" id="A0A1V4QEL3"/>
<keyword evidence="5 16" id="KW-0963">Cytoplasm</keyword>
<dbReference type="InterPro" id="IPR016167">
    <property type="entry name" value="FAD-bd_PCMH_sub1"/>
</dbReference>
<dbReference type="GO" id="GO:0008360">
    <property type="term" value="P:regulation of cell shape"/>
    <property type="evidence" value="ECO:0007669"/>
    <property type="project" value="UniProtKB-KW"/>
</dbReference>
<keyword evidence="14 16" id="KW-0961">Cell wall biogenesis/degradation</keyword>
<dbReference type="InterPro" id="IPR011601">
    <property type="entry name" value="MurB_C"/>
</dbReference>
<dbReference type="NCBIfam" id="TIGR00179">
    <property type="entry name" value="murB"/>
    <property type="match status" value="1"/>
</dbReference>
<evidence type="ECO:0000256" key="7">
    <source>
        <dbReference type="ARBA" id="ARBA00022630"/>
    </source>
</evidence>
<comment type="catalytic activity">
    <reaction evidence="15 16">
        <text>UDP-N-acetyl-alpha-D-muramate + NADP(+) = UDP-N-acetyl-3-O-(1-carboxyvinyl)-alpha-D-glucosamine + NADPH + H(+)</text>
        <dbReference type="Rhea" id="RHEA:12248"/>
        <dbReference type="ChEBI" id="CHEBI:15378"/>
        <dbReference type="ChEBI" id="CHEBI:57783"/>
        <dbReference type="ChEBI" id="CHEBI:58349"/>
        <dbReference type="ChEBI" id="CHEBI:68483"/>
        <dbReference type="ChEBI" id="CHEBI:70757"/>
        <dbReference type="EC" id="1.3.1.98"/>
    </reaction>
</comment>
<dbReference type="Gene3D" id="3.30.43.10">
    <property type="entry name" value="Uridine Diphospho-n-acetylenolpyruvylglucosamine Reductase, domain 2"/>
    <property type="match status" value="1"/>
</dbReference>
<organism evidence="18 19">
    <name type="scientific">candidate division WOR-3 bacterium 4484_100</name>
    <dbReference type="NCBI Taxonomy" id="1936077"/>
    <lineage>
        <taxon>Bacteria</taxon>
        <taxon>Bacteria division WOR-3</taxon>
    </lineage>
</organism>
<comment type="pathway">
    <text evidence="4 16">Cell wall biogenesis; peptidoglycan biosynthesis.</text>
</comment>
<keyword evidence="6 16" id="KW-0132">Cell division</keyword>
<evidence type="ECO:0000313" key="18">
    <source>
        <dbReference type="EMBL" id="OPX17774.1"/>
    </source>
</evidence>
<evidence type="ECO:0000256" key="13">
    <source>
        <dbReference type="ARBA" id="ARBA00023306"/>
    </source>
</evidence>
<dbReference type="NCBIfam" id="NF010480">
    <property type="entry name" value="PRK13905.1"/>
    <property type="match status" value="1"/>
</dbReference>
<dbReference type="SUPFAM" id="SSF56176">
    <property type="entry name" value="FAD-binding/transporter-associated domain-like"/>
    <property type="match status" value="1"/>
</dbReference>
<keyword evidence="13 16" id="KW-0131">Cell cycle</keyword>